<evidence type="ECO:0000313" key="5">
    <source>
        <dbReference type="EMBL" id="VDO23490.1"/>
    </source>
</evidence>
<dbReference type="SUPFAM" id="SSF88723">
    <property type="entry name" value="PIN domain-like"/>
    <property type="match status" value="1"/>
</dbReference>
<dbReference type="STRING" id="6290.A0A0N4W3X9"/>
<dbReference type="AlphaFoldDB" id="A0A0N4W3X9"/>
<dbReference type="Pfam" id="PF06384">
    <property type="entry name" value="ICAT"/>
    <property type="match status" value="1"/>
</dbReference>
<evidence type="ECO:0000313" key="7">
    <source>
        <dbReference type="WBParaSite" id="HPLM_0000455301-mRNA-1"/>
    </source>
</evidence>
<dbReference type="InterPro" id="IPR036911">
    <property type="entry name" value="ICAT_sf"/>
</dbReference>
<keyword evidence="6" id="KW-1185">Reference proteome</keyword>
<dbReference type="SUPFAM" id="SSF81730">
    <property type="entry name" value="beta-catenin-interacting protein ICAT"/>
    <property type="match status" value="1"/>
</dbReference>
<keyword evidence="2" id="KW-0175">Coiled coil</keyword>
<sequence length="638" mass="71808">MADAVLVGNLQNQLDRLMNQLSDLEEERSNMDAKEYEELKSETMEQLEDLSRTLEKMTGGTITVIDNLTATRMAVRAAISQAFRTPEIVALFARKQPAALRQKLIVMDNELRMQKISEKEYNARKLEILTALVNLKEELSDDEKAFLKQKQSANLPHFDLEATSGNTEFLVVDELGGKFHETFSAHVDVGDDIEAMDCTEWDDAIRNSPTEDIITTSNETSISSKPTTTMNECEDMEIDFTEDLRQVRGIHYTHGAESLNPNNANPFILPGTSRCCVVFDTCVLIDDPDLINDCIEKLVPIVIPYRVFYELDNMRKITSTSPSGVQLRSSFAPVDGFVTSSSEEINDDFILKCAFQMKTLLEARREGWETVFLTNDHVLSLKAHAHRIPCYTGKEAKAILRGAASPLSNRTLDVSPGIQEPRERVGHEVGIKFLSEQTSIVLACHLFLIKSEKDPTFAVSLSSTQFLRVSPSGSSSTRSRKKDSSSIVLKKPLLSSAKKGKTKVCRMQVTNEAAGIKGDMDALKEFSKIWSGLVSTLKKRLKKSSPKEKKEVLRLKESVSLFRKKPTEENLLMLVQMTVWLYVYYLPPSSKQQKIDYKELLKNGLLKQISTPGRRSQRLMEAFRNFSSDFASIESEKV</sequence>
<dbReference type="Gene3D" id="3.40.50.1010">
    <property type="entry name" value="5'-nuclease"/>
    <property type="match status" value="2"/>
</dbReference>
<evidence type="ECO:0000313" key="6">
    <source>
        <dbReference type="Proteomes" id="UP000268014"/>
    </source>
</evidence>
<dbReference type="GO" id="GO:0008013">
    <property type="term" value="F:beta-catenin binding"/>
    <property type="evidence" value="ECO:0007669"/>
    <property type="project" value="InterPro"/>
</dbReference>
<reference evidence="7" key="1">
    <citation type="submission" date="2017-02" db="UniProtKB">
        <authorList>
            <consortium name="WormBaseParasite"/>
        </authorList>
    </citation>
    <scope>IDENTIFICATION</scope>
</reference>
<dbReference type="InterPro" id="IPR009428">
    <property type="entry name" value="ICAT_dom"/>
</dbReference>
<evidence type="ECO:0000259" key="4">
    <source>
        <dbReference type="Pfam" id="PF13638"/>
    </source>
</evidence>
<protein>
    <submittedName>
        <fullName evidence="7">Protein LZIC</fullName>
    </submittedName>
</protein>
<dbReference type="Proteomes" id="UP000268014">
    <property type="component" value="Unassembled WGS sequence"/>
</dbReference>
<dbReference type="OMA" id="CVVFDTC"/>
<dbReference type="InterPro" id="IPR040065">
    <property type="entry name" value="LZIC"/>
</dbReference>
<dbReference type="OrthoDB" id="2017974at2759"/>
<dbReference type="Pfam" id="PF13638">
    <property type="entry name" value="PIN_4"/>
    <property type="match status" value="2"/>
</dbReference>
<feature type="coiled-coil region" evidence="2">
    <location>
        <begin position="7"/>
        <end position="53"/>
    </location>
</feature>
<comment type="similarity">
    <text evidence="1">Belongs to the CTNNBIP1 family.</text>
</comment>
<organism evidence="7">
    <name type="scientific">Haemonchus placei</name>
    <name type="common">Barber's pole worm</name>
    <dbReference type="NCBI Taxonomy" id="6290"/>
    <lineage>
        <taxon>Eukaryota</taxon>
        <taxon>Metazoa</taxon>
        <taxon>Ecdysozoa</taxon>
        <taxon>Nematoda</taxon>
        <taxon>Chromadorea</taxon>
        <taxon>Rhabditida</taxon>
        <taxon>Rhabditina</taxon>
        <taxon>Rhabditomorpha</taxon>
        <taxon>Strongyloidea</taxon>
        <taxon>Trichostrongylidae</taxon>
        <taxon>Haemonchus</taxon>
    </lineage>
</organism>
<feature type="domain" description="Beta-catenin-interacting ICAT" evidence="3">
    <location>
        <begin position="107"/>
        <end position="159"/>
    </location>
</feature>
<name>A0A0N4W3X9_HAEPC</name>
<dbReference type="EMBL" id="UZAF01016223">
    <property type="protein sequence ID" value="VDO23490.1"/>
    <property type="molecule type" value="Genomic_DNA"/>
</dbReference>
<evidence type="ECO:0000259" key="3">
    <source>
        <dbReference type="Pfam" id="PF06384"/>
    </source>
</evidence>
<accession>A0A0N4W3X9</accession>
<feature type="domain" description="PIN" evidence="4">
    <location>
        <begin position="343"/>
        <end position="391"/>
    </location>
</feature>
<evidence type="ECO:0000256" key="1">
    <source>
        <dbReference type="ARBA" id="ARBA00006505"/>
    </source>
</evidence>
<dbReference type="InterPro" id="IPR002716">
    <property type="entry name" value="PIN_dom"/>
</dbReference>
<dbReference type="InterPro" id="IPR029060">
    <property type="entry name" value="PIN-like_dom_sf"/>
</dbReference>
<gene>
    <name evidence="5" type="ORF">HPLM_LOCUS4545</name>
</gene>
<dbReference type="PANTHER" id="PTHR16505:SF8">
    <property type="entry name" value="PROTEIN LZIC"/>
    <property type="match status" value="1"/>
</dbReference>
<feature type="domain" description="PIN" evidence="4">
    <location>
        <begin position="277"/>
        <end position="320"/>
    </location>
</feature>
<proteinExistence type="inferred from homology"/>
<reference evidence="5 6" key="2">
    <citation type="submission" date="2018-11" db="EMBL/GenBank/DDBJ databases">
        <authorList>
            <consortium name="Pathogen Informatics"/>
        </authorList>
    </citation>
    <scope>NUCLEOTIDE SEQUENCE [LARGE SCALE GENOMIC DNA]</scope>
    <source>
        <strain evidence="5 6">MHpl1</strain>
    </source>
</reference>
<dbReference type="Gene3D" id="1.10.10.490">
    <property type="entry name" value="Beta-catenin-interacting ICAT"/>
    <property type="match status" value="1"/>
</dbReference>
<dbReference type="WBParaSite" id="HPLM_0000455301-mRNA-1">
    <property type="protein sequence ID" value="HPLM_0000455301-mRNA-1"/>
    <property type="gene ID" value="HPLM_0000455301"/>
</dbReference>
<evidence type="ECO:0000256" key="2">
    <source>
        <dbReference type="SAM" id="Coils"/>
    </source>
</evidence>
<dbReference type="PANTHER" id="PTHR16505">
    <property type="entry name" value="PROTEIN LZIC"/>
    <property type="match status" value="1"/>
</dbReference>